<name>A0A2U9TC39_9GAMM</name>
<proteinExistence type="predicted"/>
<dbReference type="AlphaFoldDB" id="A0A2U9TC39"/>
<evidence type="ECO:0000313" key="3">
    <source>
        <dbReference type="EMBL" id="AWV08767.1"/>
    </source>
</evidence>
<dbReference type="Proteomes" id="UP000249447">
    <property type="component" value="Chromosome"/>
</dbReference>
<evidence type="ECO:0000313" key="4">
    <source>
        <dbReference type="Proteomes" id="UP000249447"/>
    </source>
</evidence>
<keyword evidence="4" id="KW-1185">Reference proteome</keyword>
<feature type="region of interest" description="Disordered" evidence="1">
    <location>
        <begin position="1"/>
        <end position="44"/>
    </location>
</feature>
<evidence type="ECO:0000256" key="1">
    <source>
        <dbReference type="SAM" id="MobiDB-lite"/>
    </source>
</evidence>
<reference evidence="3 4" key="1">
    <citation type="submission" date="2018-05" db="EMBL/GenBank/DDBJ databases">
        <title>The complete genome of Lysobacter maris HZ9B, a marine bacterium antagonistic against terrestrial plant pathogens.</title>
        <authorList>
            <person name="Zhang X.-Q."/>
        </authorList>
    </citation>
    <scope>NUCLEOTIDE SEQUENCE [LARGE SCALE GENOMIC DNA]</scope>
    <source>
        <strain evidence="3 4">HZ9B</strain>
    </source>
</reference>
<gene>
    <name evidence="3" type="ORF">C9I47_3103</name>
</gene>
<feature type="domain" description="Probable zinc-binding" evidence="2">
    <location>
        <begin position="72"/>
        <end position="118"/>
    </location>
</feature>
<organism evidence="3 4">
    <name type="scientific">Marilutibacter maris</name>
    <dbReference type="NCBI Taxonomy" id="1605891"/>
    <lineage>
        <taxon>Bacteria</taxon>
        <taxon>Pseudomonadati</taxon>
        <taxon>Pseudomonadota</taxon>
        <taxon>Gammaproteobacteria</taxon>
        <taxon>Lysobacterales</taxon>
        <taxon>Lysobacteraceae</taxon>
        <taxon>Marilutibacter</taxon>
    </lineage>
</organism>
<feature type="compositionally biased region" description="Basic and acidic residues" evidence="1">
    <location>
        <begin position="1"/>
        <end position="26"/>
    </location>
</feature>
<accession>A0A2U9TC39</accession>
<sequence>MSERKSNKQRRAEIRDKRLKRAEAARRALAQPDPRWRDEAGPPPVVGGVATDRELLARYNNTYDLLPAFYFDRPFTCRDCGEAQVWTAKQQKWWYEEVRAPIDSEAVRCRRCRRARREGDPAGNALRERCRQLRALGARAPDAAARRAIDEALESKWWGVRVVALETLGLWADATSVERLKAMVSPAQAPPRGSWLFQARSAAAKALALKLPEAESDWALETGLSGHREGGHLLEALVNRPRAFWERALETEWRRADPERLIRLVWAVRWNAADEALYRSWRGKLRGHADRRVGLAVRYAWGEEI</sequence>
<dbReference type="InterPro" id="IPR025306">
    <property type="entry name" value="Zn-bnd_dom_prob"/>
</dbReference>
<dbReference type="OrthoDB" id="289270at2"/>
<dbReference type="RefSeq" id="WP_111267779.1">
    <property type="nucleotide sequence ID" value="NZ_CP029843.1"/>
</dbReference>
<dbReference type="EMBL" id="CP029843">
    <property type="protein sequence ID" value="AWV08767.1"/>
    <property type="molecule type" value="Genomic_DNA"/>
</dbReference>
<dbReference type="KEGG" id="lmb:C9I47_3103"/>
<protein>
    <recommendedName>
        <fullName evidence="2">Probable zinc-binding domain-containing protein</fullName>
    </recommendedName>
</protein>
<evidence type="ECO:0000259" key="2">
    <source>
        <dbReference type="Pfam" id="PF13451"/>
    </source>
</evidence>
<dbReference type="Pfam" id="PF13451">
    <property type="entry name" value="zf_Tbcl"/>
    <property type="match status" value="1"/>
</dbReference>